<dbReference type="SMART" id="SM00962">
    <property type="entry name" value="SRP54"/>
    <property type="match status" value="1"/>
</dbReference>
<dbReference type="RefSeq" id="WP_168668526.1">
    <property type="nucleotide sequence ID" value="NZ_JAAXKX010000009.1"/>
</dbReference>
<dbReference type="InterPro" id="IPR000897">
    <property type="entry name" value="SRP54_GTPase_dom"/>
</dbReference>
<dbReference type="NCBIfam" id="TIGR03499">
    <property type="entry name" value="FlhF"/>
    <property type="match status" value="1"/>
</dbReference>
<evidence type="ECO:0000256" key="11">
    <source>
        <dbReference type="ARBA" id="ARBA00023225"/>
    </source>
</evidence>
<dbReference type="SMART" id="SM00382">
    <property type="entry name" value="AAA"/>
    <property type="match status" value="1"/>
</dbReference>
<keyword evidence="7" id="KW-1005">Bacterial flagellum biogenesis</keyword>
<evidence type="ECO:0000256" key="14">
    <source>
        <dbReference type="SAM" id="MobiDB-lite"/>
    </source>
</evidence>
<name>A0ABX1I8D2_9GAMM</name>
<dbReference type="InterPro" id="IPR020006">
    <property type="entry name" value="FlhF"/>
</dbReference>
<keyword evidence="5" id="KW-1003">Cell membrane</keyword>
<dbReference type="InterPro" id="IPR047040">
    <property type="entry name" value="FlhF__GTPase_dom"/>
</dbReference>
<proteinExistence type="inferred from homology"/>
<dbReference type="PANTHER" id="PTHR43134:SF3">
    <property type="entry name" value="FLAGELLAR BIOSYNTHESIS PROTEIN FLHF"/>
    <property type="match status" value="1"/>
</dbReference>
<keyword evidence="17" id="KW-0966">Cell projection</keyword>
<dbReference type="Gene3D" id="3.40.50.300">
    <property type="entry name" value="P-loop containing nucleotide triphosphate hydrolases"/>
    <property type="match status" value="1"/>
</dbReference>
<keyword evidence="8" id="KW-0653">Protein transport</keyword>
<keyword evidence="11" id="KW-1006">Bacterial flagellum protein export</keyword>
<evidence type="ECO:0000256" key="2">
    <source>
        <dbReference type="ARBA" id="ARBA00008531"/>
    </source>
</evidence>
<keyword evidence="6" id="KW-0547">Nucleotide-binding</keyword>
<reference evidence="17 18" key="1">
    <citation type="submission" date="2020-04" db="EMBL/GenBank/DDBJ databases">
        <title>Draft Whole-Genome sequence of Marichromatium bheemlicum DSM 18632, type strain.</title>
        <authorList>
            <person name="Kyndt J.A."/>
            <person name="Meyer T.E."/>
        </authorList>
    </citation>
    <scope>NUCLEOTIDE SEQUENCE [LARGE SCALE GENOMIC DNA]</scope>
    <source>
        <strain evidence="17 18">DSM 18632</strain>
    </source>
</reference>
<dbReference type="SUPFAM" id="SSF52540">
    <property type="entry name" value="P-loop containing nucleoside triphosphate hydrolases"/>
    <property type="match status" value="1"/>
</dbReference>
<evidence type="ECO:0000256" key="10">
    <source>
        <dbReference type="ARBA" id="ARBA00023136"/>
    </source>
</evidence>
<evidence type="ECO:0000313" key="17">
    <source>
        <dbReference type="EMBL" id="NKN33199.1"/>
    </source>
</evidence>
<dbReference type="CDD" id="cd17873">
    <property type="entry name" value="FlhF"/>
    <property type="match status" value="1"/>
</dbReference>
<evidence type="ECO:0000259" key="16">
    <source>
        <dbReference type="SMART" id="SM00962"/>
    </source>
</evidence>
<comment type="subcellular location">
    <subcellularLocation>
        <location evidence="1">Cell membrane</location>
        <topology evidence="1">Peripheral membrane protein</topology>
        <orientation evidence="1">Cytoplasmic side</orientation>
    </subcellularLocation>
</comment>
<evidence type="ECO:0000313" key="18">
    <source>
        <dbReference type="Proteomes" id="UP000740754"/>
    </source>
</evidence>
<feature type="region of interest" description="Disordered" evidence="14">
    <location>
        <begin position="49"/>
        <end position="83"/>
    </location>
</feature>
<gene>
    <name evidence="17" type="primary">flhF</name>
    <name evidence="17" type="ORF">HF203_08185</name>
</gene>
<evidence type="ECO:0000256" key="4">
    <source>
        <dbReference type="ARBA" id="ARBA00022448"/>
    </source>
</evidence>
<protein>
    <recommendedName>
        <fullName evidence="3 13">Flagellar biosynthesis protein FlhF</fullName>
    </recommendedName>
</protein>
<comment type="caution">
    <text evidence="17">The sequence shown here is derived from an EMBL/GenBank/DDBJ whole genome shotgun (WGS) entry which is preliminary data.</text>
</comment>
<dbReference type="Proteomes" id="UP000740754">
    <property type="component" value="Unassembled WGS sequence"/>
</dbReference>
<accession>A0ABX1I8D2</accession>
<keyword evidence="17" id="KW-0282">Flagellum</keyword>
<evidence type="ECO:0000256" key="1">
    <source>
        <dbReference type="ARBA" id="ARBA00004413"/>
    </source>
</evidence>
<evidence type="ECO:0000256" key="8">
    <source>
        <dbReference type="ARBA" id="ARBA00022927"/>
    </source>
</evidence>
<evidence type="ECO:0000256" key="12">
    <source>
        <dbReference type="ARBA" id="ARBA00025337"/>
    </source>
</evidence>
<keyword evidence="9" id="KW-0342">GTP-binding</keyword>
<dbReference type="EMBL" id="JAAXKX010000009">
    <property type="protein sequence ID" value="NKN33199.1"/>
    <property type="molecule type" value="Genomic_DNA"/>
</dbReference>
<organism evidence="17 18">
    <name type="scientific">Marichromatium bheemlicum</name>
    <dbReference type="NCBI Taxonomy" id="365339"/>
    <lineage>
        <taxon>Bacteria</taxon>
        <taxon>Pseudomonadati</taxon>
        <taxon>Pseudomonadota</taxon>
        <taxon>Gammaproteobacteria</taxon>
        <taxon>Chromatiales</taxon>
        <taxon>Chromatiaceae</taxon>
        <taxon>Marichromatium</taxon>
    </lineage>
</organism>
<evidence type="ECO:0000259" key="15">
    <source>
        <dbReference type="SMART" id="SM00382"/>
    </source>
</evidence>
<dbReference type="PANTHER" id="PTHR43134">
    <property type="entry name" value="SIGNAL RECOGNITION PARTICLE RECEPTOR SUBUNIT ALPHA"/>
    <property type="match status" value="1"/>
</dbReference>
<dbReference type="InterPro" id="IPR003593">
    <property type="entry name" value="AAA+_ATPase"/>
</dbReference>
<comment type="function">
    <text evidence="12">Necessary for flagellar biosynthesis. May be involved in translocation of the flagellum.</text>
</comment>
<feature type="compositionally biased region" description="Low complexity" evidence="14">
    <location>
        <begin position="73"/>
        <end position="83"/>
    </location>
</feature>
<evidence type="ECO:0000256" key="13">
    <source>
        <dbReference type="NCBIfam" id="TIGR03499"/>
    </source>
</evidence>
<evidence type="ECO:0000256" key="5">
    <source>
        <dbReference type="ARBA" id="ARBA00022475"/>
    </source>
</evidence>
<evidence type="ECO:0000256" key="9">
    <source>
        <dbReference type="ARBA" id="ARBA00023134"/>
    </source>
</evidence>
<sequence length="423" mass="45873">MSVRRYTARDMRDAMRQVRELQGPDAVILSSRRVDGMLEVIAALDEGEQAAAPAPTVPTRSPRRERAPEARASRPAAPATATLPTDPEIAAMRRELCDLRSLLVQHQNASEAARWAARHPLAAELVGRLTDCGFTDKLARSLAGGILEETSVESAWSRLRARLSAAIPTAHSPVLDHGGMLALVGPTGVGKTTTLARLALRQIRRMGRDSVSLVSLDRQRIGAYKQLQAFGQMAGVSVMLLESEHELAALSSRAGDGRLILIDTAGHAARDAAERRLFAQVRERIELETWLVIAATHQSMVLRQVLEAFQSSEPSALVLTKVDETEQLGETLSVLMEQRLGLIFYSDGQRMTEDFHKVDTLYLTRLALQERAHTMAASAAGARAPHDALAMNAMSAPARASAEQGGMVLESVLPFRTPAHAIA</sequence>
<evidence type="ECO:0000256" key="7">
    <source>
        <dbReference type="ARBA" id="ARBA00022795"/>
    </source>
</evidence>
<feature type="domain" description="AAA+ ATPase" evidence="15">
    <location>
        <begin position="177"/>
        <end position="312"/>
    </location>
</feature>
<dbReference type="InterPro" id="IPR027417">
    <property type="entry name" value="P-loop_NTPase"/>
</dbReference>
<keyword evidence="17" id="KW-0969">Cilium</keyword>
<evidence type="ECO:0000256" key="3">
    <source>
        <dbReference type="ARBA" id="ARBA00014919"/>
    </source>
</evidence>
<dbReference type="Pfam" id="PF00448">
    <property type="entry name" value="SRP54"/>
    <property type="match status" value="1"/>
</dbReference>
<evidence type="ECO:0000256" key="6">
    <source>
        <dbReference type="ARBA" id="ARBA00022741"/>
    </source>
</evidence>
<comment type="similarity">
    <text evidence="2">Belongs to the GTP-binding SRP family.</text>
</comment>
<keyword evidence="10" id="KW-0472">Membrane</keyword>
<feature type="domain" description="SRP54-type proteins GTP-binding" evidence="16">
    <location>
        <begin position="178"/>
        <end position="369"/>
    </location>
</feature>
<feature type="compositionally biased region" description="Basic and acidic residues" evidence="14">
    <location>
        <begin position="62"/>
        <end position="72"/>
    </location>
</feature>
<keyword evidence="18" id="KW-1185">Reference proteome</keyword>
<keyword evidence="4" id="KW-0813">Transport</keyword>
<dbReference type="Gene3D" id="1.20.120.1380">
    <property type="entry name" value="Flagellar FlhF biosynthesis protein, N domain"/>
    <property type="match status" value="1"/>
</dbReference>